<dbReference type="InterPro" id="IPR002646">
    <property type="entry name" value="PolA_pol_head_dom"/>
</dbReference>
<keyword evidence="3" id="KW-0819">tRNA processing</keyword>
<evidence type="ECO:0000259" key="9">
    <source>
        <dbReference type="Pfam" id="PF01743"/>
    </source>
</evidence>
<evidence type="ECO:0000259" key="11">
    <source>
        <dbReference type="Pfam" id="PF12627"/>
    </source>
</evidence>
<dbReference type="EMBL" id="CAEZYU010000004">
    <property type="protein sequence ID" value="CAB4728861.1"/>
    <property type="molecule type" value="Genomic_DNA"/>
</dbReference>
<dbReference type="InterPro" id="IPR050264">
    <property type="entry name" value="Bact_CCA-adding_enz_type3_sf"/>
</dbReference>
<dbReference type="InterPro" id="IPR014065">
    <property type="entry name" value="tRNA_adenylyltransferase"/>
</dbReference>
<dbReference type="PANTHER" id="PTHR46173">
    <property type="entry name" value="CCA TRNA NUCLEOTIDYLTRANSFERASE 1, MITOCHONDRIAL"/>
    <property type="match status" value="1"/>
</dbReference>
<dbReference type="Gene3D" id="3.30.460.10">
    <property type="entry name" value="Beta Polymerase, domain 2"/>
    <property type="match status" value="1"/>
</dbReference>
<keyword evidence="4" id="KW-0548">Nucleotidyltransferase</keyword>
<dbReference type="InterPro" id="IPR043519">
    <property type="entry name" value="NT_sf"/>
</dbReference>
<keyword evidence="5" id="KW-0479">Metal-binding</keyword>
<dbReference type="SUPFAM" id="SSF81891">
    <property type="entry name" value="Poly A polymerase C-terminal region-like"/>
    <property type="match status" value="1"/>
</dbReference>
<evidence type="ECO:0000256" key="2">
    <source>
        <dbReference type="ARBA" id="ARBA00022679"/>
    </source>
</evidence>
<dbReference type="InterPro" id="IPR006674">
    <property type="entry name" value="HD_domain"/>
</dbReference>
<dbReference type="CDD" id="cd00077">
    <property type="entry name" value="HDc"/>
    <property type="match status" value="1"/>
</dbReference>
<evidence type="ECO:0000256" key="6">
    <source>
        <dbReference type="ARBA" id="ARBA00022741"/>
    </source>
</evidence>
<dbReference type="SUPFAM" id="SSF81301">
    <property type="entry name" value="Nucleotidyltransferase"/>
    <property type="match status" value="1"/>
</dbReference>
<dbReference type="Gene3D" id="1.10.3090.10">
    <property type="entry name" value="cca-adding enzyme, domain 2"/>
    <property type="match status" value="1"/>
</dbReference>
<dbReference type="GO" id="GO:0000166">
    <property type="term" value="F:nucleotide binding"/>
    <property type="evidence" value="ECO:0007669"/>
    <property type="project" value="UniProtKB-KW"/>
</dbReference>
<dbReference type="GO" id="GO:0016779">
    <property type="term" value="F:nucleotidyltransferase activity"/>
    <property type="evidence" value="ECO:0007669"/>
    <property type="project" value="UniProtKB-KW"/>
</dbReference>
<evidence type="ECO:0000256" key="7">
    <source>
        <dbReference type="ARBA" id="ARBA00022842"/>
    </source>
</evidence>
<feature type="domain" description="Poly A polymerase head" evidence="9">
    <location>
        <begin position="27"/>
        <end position="155"/>
    </location>
</feature>
<dbReference type="PANTHER" id="PTHR46173:SF1">
    <property type="entry name" value="CCA TRNA NUCLEOTIDYLTRANSFERASE 1, MITOCHONDRIAL"/>
    <property type="match status" value="1"/>
</dbReference>
<evidence type="ECO:0000256" key="1">
    <source>
        <dbReference type="ARBA" id="ARBA00001946"/>
    </source>
</evidence>
<comment type="cofactor">
    <cofactor evidence="1">
        <name>Mg(2+)</name>
        <dbReference type="ChEBI" id="CHEBI:18420"/>
    </cofactor>
</comment>
<dbReference type="AlphaFoldDB" id="A0A6J6S227"/>
<dbReference type="EMBL" id="CAFBMG010000051">
    <property type="protein sequence ID" value="CAB4900714.1"/>
    <property type="molecule type" value="Genomic_DNA"/>
</dbReference>
<dbReference type="CDD" id="cd05398">
    <property type="entry name" value="NT_ClassII-CCAase"/>
    <property type="match status" value="1"/>
</dbReference>
<keyword evidence="2" id="KW-0808">Transferase</keyword>
<dbReference type="GO" id="GO:0008033">
    <property type="term" value="P:tRNA processing"/>
    <property type="evidence" value="ECO:0007669"/>
    <property type="project" value="UniProtKB-KW"/>
</dbReference>
<dbReference type="Pfam" id="PF01966">
    <property type="entry name" value="HD"/>
    <property type="match status" value="1"/>
</dbReference>
<dbReference type="NCBIfam" id="TIGR00277">
    <property type="entry name" value="HDIG"/>
    <property type="match status" value="1"/>
</dbReference>
<evidence type="ECO:0000313" key="14">
    <source>
        <dbReference type="EMBL" id="CAB4900714.1"/>
    </source>
</evidence>
<accession>A0A6J6S227</accession>
<protein>
    <submittedName>
        <fullName evidence="13">Unannotated protein</fullName>
    </submittedName>
</protein>
<keyword evidence="6" id="KW-0547">Nucleotide-binding</keyword>
<organism evidence="13">
    <name type="scientific">freshwater metagenome</name>
    <dbReference type="NCBI Taxonomy" id="449393"/>
    <lineage>
        <taxon>unclassified sequences</taxon>
        <taxon>metagenomes</taxon>
        <taxon>ecological metagenomes</taxon>
    </lineage>
</organism>
<evidence type="ECO:0000313" key="12">
    <source>
        <dbReference type="EMBL" id="CAB4530933.1"/>
    </source>
</evidence>
<keyword evidence="7" id="KW-0460">Magnesium</keyword>
<dbReference type="Pfam" id="PF12627">
    <property type="entry name" value="PolyA_pol_RNAbd"/>
    <property type="match status" value="1"/>
</dbReference>
<dbReference type="InterPro" id="IPR032828">
    <property type="entry name" value="PolyA_RNA-bd"/>
</dbReference>
<dbReference type="EMBL" id="CAEZSF010000017">
    <property type="protein sequence ID" value="CAB4530933.1"/>
    <property type="molecule type" value="Genomic_DNA"/>
</dbReference>
<dbReference type="GO" id="GO:0046872">
    <property type="term" value="F:metal ion binding"/>
    <property type="evidence" value="ECO:0007669"/>
    <property type="project" value="UniProtKB-KW"/>
</dbReference>
<dbReference type="InterPro" id="IPR006675">
    <property type="entry name" value="HDIG_dom"/>
</dbReference>
<evidence type="ECO:0000256" key="5">
    <source>
        <dbReference type="ARBA" id="ARBA00022723"/>
    </source>
</evidence>
<feature type="domain" description="HD" evidence="10">
    <location>
        <begin position="270"/>
        <end position="371"/>
    </location>
</feature>
<evidence type="ECO:0000256" key="8">
    <source>
        <dbReference type="SAM" id="Coils"/>
    </source>
</evidence>
<sequence length="483" mass="53840">MIPARAKDELEALAAIGEVFQRDGKRLYLVGGRVRDLLLDRQDPSNDVDLTTDALPERVKELVRGMASAVWATGERFGTIGCEIEGCTYEITTHRAETYSPDSRKPQVAFSSDIEVDLSRRDFTVNAMAIEITGDHPTLIDPFGGLSDLAAGVLRTPIAPEESFSDDPLRMMRAARFISSYSLEAVPELTEAVNAMAERLSIVSSERIRDELCKLVVVADPSAGLYFLHDTGLAAHFFPELPAMRLEQDPIHRHKDVLTHTIAVVAQAPAELLVRLAALFHDIAKPATRAIGPNGVSFHHHEVVGARMTRERMKALKFSNEMVSQISQLVYLHLRFHTYDMGWSDSAVRRFVRDADLLLPELLALTRADCTTRNQRKADALNRRIDDLELRIAQLSEQEELRSIRPELNGQEVMSHLGVAEGQVVGRALNYLLELRLERGPVSPEQAVTDLDVWWAQQPENPAAVLASNLTEQGFEDKAQTKE</sequence>
<reference evidence="13" key="1">
    <citation type="submission" date="2020-05" db="EMBL/GenBank/DDBJ databases">
        <authorList>
            <person name="Chiriac C."/>
            <person name="Salcher M."/>
            <person name="Ghai R."/>
            <person name="Kavagutti S V."/>
        </authorList>
    </citation>
    <scope>NUCLEOTIDE SEQUENCE</scope>
</reference>
<evidence type="ECO:0000313" key="13">
    <source>
        <dbReference type="EMBL" id="CAB4728861.1"/>
    </source>
</evidence>
<keyword evidence="8" id="KW-0175">Coiled coil</keyword>
<dbReference type="NCBIfam" id="TIGR02692">
    <property type="entry name" value="tRNA_CCA_actino"/>
    <property type="match status" value="1"/>
</dbReference>
<evidence type="ECO:0000256" key="3">
    <source>
        <dbReference type="ARBA" id="ARBA00022694"/>
    </source>
</evidence>
<name>A0A6J6S227_9ZZZZ</name>
<dbReference type="GO" id="GO:0000049">
    <property type="term" value="F:tRNA binding"/>
    <property type="evidence" value="ECO:0007669"/>
    <property type="project" value="TreeGrafter"/>
</dbReference>
<proteinExistence type="predicted"/>
<evidence type="ECO:0000259" key="10">
    <source>
        <dbReference type="Pfam" id="PF01966"/>
    </source>
</evidence>
<evidence type="ECO:0000256" key="4">
    <source>
        <dbReference type="ARBA" id="ARBA00022695"/>
    </source>
</evidence>
<feature type="coiled-coil region" evidence="8">
    <location>
        <begin position="371"/>
        <end position="398"/>
    </location>
</feature>
<dbReference type="Pfam" id="PF01743">
    <property type="entry name" value="PolyA_pol"/>
    <property type="match status" value="1"/>
</dbReference>
<feature type="domain" description="tRNA nucleotidyltransferase/poly(A) polymerase RNA and SrmB- binding" evidence="11">
    <location>
        <begin position="187"/>
        <end position="243"/>
    </location>
</feature>
<dbReference type="InterPro" id="IPR003607">
    <property type="entry name" value="HD/PDEase_dom"/>
</dbReference>
<gene>
    <name evidence="12" type="ORF">UFOPK1358_00323</name>
    <name evidence="13" type="ORF">UFOPK2766_00176</name>
    <name evidence="14" type="ORF">UFOPK3519_00818</name>
</gene>